<keyword evidence="4 7" id="KW-0238">DNA-binding</keyword>
<dbReference type="GO" id="GO:0000987">
    <property type="term" value="F:cis-regulatory region sequence-specific DNA binding"/>
    <property type="evidence" value="ECO:0007669"/>
    <property type="project" value="TreeGrafter"/>
</dbReference>
<dbReference type="AlphaFoldDB" id="A0A9Q0RZ55"/>
<dbReference type="Gene3D" id="1.10.10.10">
    <property type="entry name" value="Winged helix-like DNA-binding domain superfamily/Winged helix DNA-binding domain"/>
    <property type="match status" value="1"/>
</dbReference>
<dbReference type="Proteomes" id="UP001151699">
    <property type="component" value="Chromosome X"/>
</dbReference>
<comment type="caution">
    <text evidence="10">The sequence shown here is derived from an EMBL/GenBank/DDBJ whole genome shotgun (WGS) entry which is preliminary data.</text>
</comment>
<keyword evidence="3" id="KW-0805">Transcription regulation</keyword>
<name>A0A9Q0RZ55_9DIPT</name>
<dbReference type="GO" id="GO:0003700">
    <property type="term" value="F:DNA-binding transcription factor activity"/>
    <property type="evidence" value="ECO:0007669"/>
    <property type="project" value="InterPro"/>
</dbReference>
<dbReference type="OrthoDB" id="5954824at2759"/>
<evidence type="ECO:0000256" key="6">
    <source>
        <dbReference type="ARBA" id="ARBA00023242"/>
    </source>
</evidence>
<evidence type="ECO:0000256" key="2">
    <source>
        <dbReference type="ARBA" id="ARBA00022473"/>
    </source>
</evidence>
<dbReference type="EMBL" id="WJQU01000003">
    <property type="protein sequence ID" value="KAJ6638207.1"/>
    <property type="molecule type" value="Genomic_DNA"/>
</dbReference>
<dbReference type="PROSITE" id="PS00658">
    <property type="entry name" value="FORK_HEAD_2"/>
    <property type="match status" value="1"/>
</dbReference>
<keyword evidence="11" id="KW-1185">Reference proteome</keyword>
<gene>
    <name evidence="10" type="primary">HCM1</name>
    <name evidence="10" type="ORF">Bhyg_10940</name>
</gene>
<dbReference type="Pfam" id="PF00250">
    <property type="entry name" value="Forkhead"/>
    <property type="match status" value="1"/>
</dbReference>
<feature type="domain" description="Fork-head" evidence="9">
    <location>
        <begin position="1"/>
        <end position="64"/>
    </location>
</feature>
<dbReference type="InterPro" id="IPR036390">
    <property type="entry name" value="WH_DNA-bd_sf"/>
</dbReference>
<comment type="subcellular location">
    <subcellularLocation>
        <location evidence="1 7">Nucleus</location>
    </subcellularLocation>
</comment>
<evidence type="ECO:0000256" key="3">
    <source>
        <dbReference type="ARBA" id="ARBA00023015"/>
    </source>
</evidence>
<evidence type="ECO:0000313" key="11">
    <source>
        <dbReference type="Proteomes" id="UP001151699"/>
    </source>
</evidence>
<evidence type="ECO:0000256" key="5">
    <source>
        <dbReference type="ARBA" id="ARBA00023163"/>
    </source>
</evidence>
<dbReference type="GO" id="GO:0005634">
    <property type="term" value="C:nucleus"/>
    <property type="evidence" value="ECO:0007669"/>
    <property type="project" value="UniProtKB-SubCell"/>
</dbReference>
<keyword evidence="5" id="KW-0804">Transcription</keyword>
<keyword evidence="2" id="KW-0217">Developmental protein</keyword>
<evidence type="ECO:0000313" key="10">
    <source>
        <dbReference type="EMBL" id="KAJ6638207.1"/>
    </source>
</evidence>
<feature type="region of interest" description="Disordered" evidence="8">
    <location>
        <begin position="115"/>
        <end position="138"/>
    </location>
</feature>
<accession>A0A9Q0RZ55</accession>
<evidence type="ECO:0000256" key="1">
    <source>
        <dbReference type="ARBA" id="ARBA00004123"/>
    </source>
</evidence>
<dbReference type="SMART" id="SM00339">
    <property type="entry name" value="FH"/>
    <property type="match status" value="1"/>
</dbReference>
<dbReference type="InterPro" id="IPR036388">
    <property type="entry name" value="WH-like_DNA-bd_sf"/>
</dbReference>
<dbReference type="PANTHER" id="PTHR13962:SF17">
    <property type="entry name" value="FORKHEAD BOX PROTEIN N4"/>
    <property type="match status" value="1"/>
</dbReference>
<dbReference type="PANTHER" id="PTHR13962">
    <property type="entry name" value="FORKHEAD BOX PROTEIN N3-LIKE PROTEIN-RELATED"/>
    <property type="match status" value="1"/>
</dbReference>
<proteinExistence type="predicted"/>
<evidence type="ECO:0000259" key="9">
    <source>
        <dbReference type="PROSITE" id="PS50039"/>
    </source>
</evidence>
<dbReference type="InterPro" id="IPR030456">
    <property type="entry name" value="TF_fork_head_CS_2"/>
</dbReference>
<evidence type="ECO:0000256" key="8">
    <source>
        <dbReference type="SAM" id="MobiDB-lite"/>
    </source>
</evidence>
<protein>
    <submittedName>
        <fullName evidence="10">Forkhead transcription factor HCM1</fullName>
    </submittedName>
</protein>
<feature type="DNA-binding region" description="Fork-head" evidence="7">
    <location>
        <begin position="1"/>
        <end position="64"/>
    </location>
</feature>
<sequence>MFDRFPYYKSNDDRWKNSVRHNLSINPHFRKGSKAAQGAGHLWTISTRDSESNVLAWEHKKQRFDLFFKMEKSYSLSASQTQPAQTQPQSDSSNKGHIYDEAAVAAANLSLINKQTSPEPNTTYNQQKNQPNSFEHLNTSNTDELKRSAGEILNGVRRTVEVQVINQPSCLFQDNAVIDTDYLNPVPKDQIVRECGLRTVRNENDFYVTDIDPIELGVHMNANGDDEVLFGDEFNLNYFGVVSGNNIMA</sequence>
<dbReference type="InterPro" id="IPR001766">
    <property type="entry name" value="Fork_head_dom"/>
</dbReference>
<evidence type="ECO:0000256" key="4">
    <source>
        <dbReference type="ARBA" id="ARBA00023125"/>
    </source>
</evidence>
<keyword evidence="6 7" id="KW-0539">Nucleus</keyword>
<dbReference type="SUPFAM" id="SSF46785">
    <property type="entry name" value="Winged helix' DNA-binding domain"/>
    <property type="match status" value="1"/>
</dbReference>
<dbReference type="PROSITE" id="PS50039">
    <property type="entry name" value="FORK_HEAD_3"/>
    <property type="match status" value="1"/>
</dbReference>
<dbReference type="InterPro" id="IPR047119">
    <property type="entry name" value="FOXN2/3-like"/>
</dbReference>
<evidence type="ECO:0000256" key="7">
    <source>
        <dbReference type="PROSITE-ProRule" id="PRU00089"/>
    </source>
</evidence>
<reference evidence="10" key="1">
    <citation type="submission" date="2022-07" db="EMBL/GenBank/DDBJ databases">
        <authorList>
            <person name="Trinca V."/>
            <person name="Uliana J.V.C."/>
            <person name="Torres T.T."/>
            <person name="Ward R.J."/>
            <person name="Monesi N."/>
        </authorList>
    </citation>
    <scope>NUCLEOTIDE SEQUENCE</scope>
    <source>
        <strain evidence="10">HSMRA1968</strain>
        <tissue evidence="10">Whole embryos</tissue>
    </source>
</reference>
<organism evidence="10 11">
    <name type="scientific">Pseudolycoriella hygida</name>
    <dbReference type="NCBI Taxonomy" id="35572"/>
    <lineage>
        <taxon>Eukaryota</taxon>
        <taxon>Metazoa</taxon>
        <taxon>Ecdysozoa</taxon>
        <taxon>Arthropoda</taxon>
        <taxon>Hexapoda</taxon>
        <taxon>Insecta</taxon>
        <taxon>Pterygota</taxon>
        <taxon>Neoptera</taxon>
        <taxon>Endopterygota</taxon>
        <taxon>Diptera</taxon>
        <taxon>Nematocera</taxon>
        <taxon>Sciaroidea</taxon>
        <taxon>Sciaridae</taxon>
        <taxon>Pseudolycoriella</taxon>
    </lineage>
</organism>